<name>A0A550BZ83_9AGAR</name>
<dbReference type="InterPro" id="IPR046520">
    <property type="entry name" value="DUF6697"/>
</dbReference>
<dbReference type="Proteomes" id="UP000320762">
    <property type="component" value="Unassembled WGS sequence"/>
</dbReference>
<evidence type="ECO:0000313" key="4">
    <source>
        <dbReference type="Proteomes" id="UP000320762"/>
    </source>
</evidence>
<keyword evidence="4" id="KW-1185">Reference proteome</keyword>
<reference evidence="3 4" key="1">
    <citation type="journal article" date="2019" name="New Phytol.">
        <title>Comparative genomics reveals unique wood-decay strategies and fruiting body development in the Schizophyllaceae.</title>
        <authorList>
            <person name="Almasi E."/>
            <person name="Sahu N."/>
            <person name="Krizsan K."/>
            <person name="Balint B."/>
            <person name="Kovacs G.M."/>
            <person name="Kiss B."/>
            <person name="Cseklye J."/>
            <person name="Drula E."/>
            <person name="Henrissat B."/>
            <person name="Nagy I."/>
            <person name="Chovatia M."/>
            <person name="Adam C."/>
            <person name="LaButti K."/>
            <person name="Lipzen A."/>
            <person name="Riley R."/>
            <person name="Grigoriev I.V."/>
            <person name="Nagy L.G."/>
        </authorList>
    </citation>
    <scope>NUCLEOTIDE SEQUENCE [LARGE SCALE GENOMIC DNA]</scope>
    <source>
        <strain evidence="3 4">NL-1724</strain>
    </source>
</reference>
<feature type="compositionally biased region" description="Basic and acidic residues" evidence="1">
    <location>
        <begin position="152"/>
        <end position="167"/>
    </location>
</feature>
<evidence type="ECO:0000259" key="2">
    <source>
        <dbReference type="Pfam" id="PF20411"/>
    </source>
</evidence>
<dbReference type="EMBL" id="VDMD01000042">
    <property type="protein sequence ID" value="TRM57796.1"/>
    <property type="molecule type" value="Genomic_DNA"/>
</dbReference>
<dbReference type="AlphaFoldDB" id="A0A550BZ83"/>
<proteinExistence type="predicted"/>
<accession>A0A550BZ83</accession>
<dbReference type="OrthoDB" id="3219211at2759"/>
<feature type="domain" description="DUF6697" evidence="2">
    <location>
        <begin position="272"/>
        <end position="414"/>
    </location>
</feature>
<evidence type="ECO:0000313" key="3">
    <source>
        <dbReference type="EMBL" id="TRM57796.1"/>
    </source>
</evidence>
<feature type="region of interest" description="Disordered" evidence="1">
    <location>
        <begin position="152"/>
        <end position="200"/>
    </location>
</feature>
<dbReference type="Pfam" id="PF20411">
    <property type="entry name" value="DUF6697"/>
    <property type="match status" value="1"/>
</dbReference>
<sequence>MEFKSPAAVSPSSLAYEPTIQSPTPPADGPTITVQEYQRLTSGQDSYCSGPLACSNVLLNVDLALEVQVERARTQEALNARDALVLRLSDAYTHLQVKTAEIERLQDTVTRLLPPSPTESNAITSKIAAERQQLADLQNTIQTLQDEIQKLKQEQEKREKPPPKYEARLPLAPPAPPIRRHSGSALSSGSATTLLGCADDPKVDGNLPPQVEFNSEDPRIIIAARNKLLASLQLPPEAPEDSLHPILLPPSMTLHEFISSLPPVVRTSLVNYRVLYESTTAWCPEREEHGYFLSPVFKCSTSPRTATVHRWTQTDPLARLNKPTEFFFHKDGSWYYAGTYNAFRFPDLSIREWNELSDEATQTIAKETLAARKNTSPQHFFEVKELYGAGALRVACVGLHCIGFNKTMHRALLEQVKVCRAGRWSRPATAMGGGGVWNSAAGDLVSTFEKLRMADSVADGQENAPVKR</sequence>
<comment type="caution">
    <text evidence="3">The sequence shown here is derived from an EMBL/GenBank/DDBJ whole genome shotgun (WGS) entry which is preliminary data.</text>
</comment>
<feature type="compositionally biased region" description="Low complexity" evidence="1">
    <location>
        <begin position="183"/>
        <end position="196"/>
    </location>
</feature>
<feature type="region of interest" description="Disordered" evidence="1">
    <location>
        <begin position="1"/>
        <end position="30"/>
    </location>
</feature>
<evidence type="ECO:0000256" key="1">
    <source>
        <dbReference type="SAM" id="MobiDB-lite"/>
    </source>
</evidence>
<gene>
    <name evidence="3" type="ORF">BD626DRAFT_513545</name>
</gene>
<organism evidence="3 4">
    <name type="scientific">Schizophyllum amplum</name>
    <dbReference type="NCBI Taxonomy" id="97359"/>
    <lineage>
        <taxon>Eukaryota</taxon>
        <taxon>Fungi</taxon>
        <taxon>Dikarya</taxon>
        <taxon>Basidiomycota</taxon>
        <taxon>Agaricomycotina</taxon>
        <taxon>Agaricomycetes</taxon>
        <taxon>Agaricomycetidae</taxon>
        <taxon>Agaricales</taxon>
        <taxon>Schizophyllaceae</taxon>
        <taxon>Schizophyllum</taxon>
    </lineage>
</organism>
<protein>
    <recommendedName>
        <fullName evidence="2">DUF6697 domain-containing protein</fullName>
    </recommendedName>
</protein>